<reference evidence="7 8" key="1">
    <citation type="submission" date="2020-04" db="EMBL/GenBank/DDBJ databases">
        <title>MicrobeNet Type strains.</title>
        <authorList>
            <person name="Nicholson A.C."/>
        </authorList>
    </citation>
    <scope>NUCLEOTIDE SEQUENCE [LARGE SCALE GENOMIC DNA]</scope>
    <source>
        <strain evidence="7 8">ATCC BAA-14</strain>
    </source>
</reference>
<comment type="caution">
    <text evidence="7">The sequence shown here is derived from an EMBL/GenBank/DDBJ whole genome shotgun (WGS) entry which is preliminary data.</text>
</comment>
<comment type="cofactor">
    <cofactor evidence="6">
        <name>Fe(2+)</name>
        <dbReference type="ChEBI" id="CHEBI:29033"/>
    </cofactor>
    <text evidence="6">Binds 1 Fe(2+) ion.</text>
</comment>
<evidence type="ECO:0000313" key="7">
    <source>
        <dbReference type="EMBL" id="NKY01233.1"/>
    </source>
</evidence>
<dbReference type="AlphaFoldDB" id="A0A846WK60"/>
<dbReference type="RefSeq" id="WP_006367542.1">
    <property type="nucleotide sequence ID" value="NZ_CP073075.1"/>
</dbReference>
<keyword evidence="3 6" id="KW-0378">Hydrolase</keyword>
<name>A0A846WK60_9ACTN</name>
<dbReference type="PANTHER" id="PTHR10458:SF2">
    <property type="entry name" value="PEPTIDE DEFORMYLASE, MITOCHONDRIAL"/>
    <property type="match status" value="1"/>
</dbReference>
<dbReference type="PIRSF" id="PIRSF004749">
    <property type="entry name" value="Pep_def"/>
    <property type="match status" value="1"/>
</dbReference>
<comment type="function">
    <text evidence="6">Removes the formyl group from the N-terminal Met of newly synthesized proteins. Requires at least a dipeptide for an efficient rate of reaction. N-terminal L-methionine is a prerequisite for activity but the enzyme has broad specificity at other positions.</text>
</comment>
<evidence type="ECO:0000256" key="1">
    <source>
        <dbReference type="ARBA" id="ARBA00010759"/>
    </source>
</evidence>
<sequence length="191" mass="20693">MPIAELLKLGTVRPIVAWGDPVLHREARPVTDFGPELQTLLADMFATNTAAAGAGLAAAQIGVDLAVFIYDCGDETGTRRTGVVCNPRLELPEGRDRRLVDYDEGCLSYPGAYATLSRPSVATCHGEDQFGEPVTITAGGLLGRCLQHETDHLAGMVFGDRLTARARKGLRRMRDEVADRYPDDWPVSPKS</sequence>
<feature type="binding site" evidence="6">
    <location>
        <position position="152"/>
    </location>
    <ligand>
        <name>Fe cation</name>
        <dbReference type="ChEBI" id="CHEBI:24875"/>
    </ligand>
</feature>
<protein>
    <recommendedName>
        <fullName evidence="6">Peptide deformylase</fullName>
        <shortName evidence="6">PDF</shortName>
        <ecNumber evidence="6">3.5.1.88</ecNumber>
    </recommendedName>
    <alternativeName>
        <fullName evidence="6">Polypeptide deformylase</fullName>
    </alternativeName>
</protein>
<dbReference type="GO" id="GO:0042586">
    <property type="term" value="F:peptide deformylase activity"/>
    <property type="evidence" value="ECO:0007669"/>
    <property type="project" value="UniProtKB-UniRule"/>
</dbReference>
<dbReference type="EC" id="3.5.1.88" evidence="6"/>
<keyword evidence="2 6" id="KW-0479">Metal-binding</keyword>
<gene>
    <name evidence="6 7" type="primary">def</name>
    <name evidence="7" type="ORF">HGA05_06575</name>
</gene>
<comment type="similarity">
    <text evidence="1 6">Belongs to the polypeptide deformylase family.</text>
</comment>
<dbReference type="GeneID" id="90158680"/>
<dbReference type="OMA" id="FARCLAH"/>
<dbReference type="Pfam" id="PF01327">
    <property type="entry name" value="Pep_deformylase"/>
    <property type="match status" value="1"/>
</dbReference>
<evidence type="ECO:0000256" key="6">
    <source>
        <dbReference type="HAMAP-Rule" id="MF_00163"/>
    </source>
</evidence>
<proteinExistence type="inferred from homology"/>
<evidence type="ECO:0000256" key="3">
    <source>
        <dbReference type="ARBA" id="ARBA00022801"/>
    </source>
</evidence>
<evidence type="ECO:0000256" key="5">
    <source>
        <dbReference type="ARBA" id="ARBA00023004"/>
    </source>
</evidence>
<dbReference type="Proteomes" id="UP000563898">
    <property type="component" value="Unassembled WGS sequence"/>
</dbReference>
<dbReference type="HAMAP" id="MF_00163">
    <property type="entry name" value="Pep_deformylase"/>
    <property type="match status" value="1"/>
</dbReference>
<keyword evidence="4 6" id="KW-0648">Protein biosynthesis</keyword>
<organism evidence="7 8">
    <name type="scientific">Gordonia polyisoprenivorans</name>
    <dbReference type="NCBI Taxonomy" id="84595"/>
    <lineage>
        <taxon>Bacteria</taxon>
        <taxon>Bacillati</taxon>
        <taxon>Actinomycetota</taxon>
        <taxon>Actinomycetes</taxon>
        <taxon>Mycobacteriales</taxon>
        <taxon>Gordoniaceae</taxon>
        <taxon>Gordonia</taxon>
    </lineage>
</organism>
<dbReference type="NCBIfam" id="NF001159">
    <property type="entry name" value="PRK00150.1-3"/>
    <property type="match status" value="1"/>
</dbReference>
<dbReference type="PANTHER" id="PTHR10458">
    <property type="entry name" value="PEPTIDE DEFORMYLASE"/>
    <property type="match status" value="1"/>
</dbReference>
<evidence type="ECO:0000313" key="8">
    <source>
        <dbReference type="Proteomes" id="UP000563898"/>
    </source>
</evidence>
<keyword evidence="5 6" id="KW-0408">Iron</keyword>
<dbReference type="PRINTS" id="PR01576">
    <property type="entry name" value="PDEFORMYLASE"/>
</dbReference>
<comment type="catalytic activity">
    <reaction evidence="6">
        <text>N-terminal N-formyl-L-methionyl-[peptide] + H2O = N-terminal L-methionyl-[peptide] + formate</text>
        <dbReference type="Rhea" id="RHEA:24420"/>
        <dbReference type="Rhea" id="RHEA-COMP:10639"/>
        <dbReference type="Rhea" id="RHEA-COMP:10640"/>
        <dbReference type="ChEBI" id="CHEBI:15377"/>
        <dbReference type="ChEBI" id="CHEBI:15740"/>
        <dbReference type="ChEBI" id="CHEBI:49298"/>
        <dbReference type="ChEBI" id="CHEBI:64731"/>
        <dbReference type="EC" id="3.5.1.88"/>
    </reaction>
</comment>
<dbReference type="SUPFAM" id="SSF56420">
    <property type="entry name" value="Peptide deformylase"/>
    <property type="match status" value="1"/>
</dbReference>
<dbReference type="EMBL" id="JAAXPC010000003">
    <property type="protein sequence ID" value="NKY01233.1"/>
    <property type="molecule type" value="Genomic_DNA"/>
</dbReference>
<dbReference type="GO" id="GO:0046872">
    <property type="term" value="F:metal ion binding"/>
    <property type="evidence" value="ECO:0007669"/>
    <property type="project" value="UniProtKB-KW"/>
</dbReference>
<feature type="active site" evidence="6">
    <location>
        <position position="149"/>
    </location>
</feature>
<evidence type="ECO:0000256" key="4">
    <source>
        <dbReference type="ARBA" id="ARBA00022917"/>
    </source>
</evidence>
<dbReference type="CDD" id="cd00487">
    <property type="entry name" value="Pep_deformylase"/>
    <property type="match status" value="1"/>
</dbReference>
<dbReference type="NCBIfam" id="TIGR00079">
    <property type="entry name" value="pept_deformyl"/>
    <property type="match status" value="1"/>
</dbReference>
<accession>A0A846WK60</accession>
<evidence type="ECO:0000256" key="2">
    <source>
        <dbReference type="ARBA" id="ARBA00022723"/>
    </source>
</evidence>
<feature type="binding site" evidence="6">
    <location>
        <position position="106"/>
    </location>
    <ligand>
        <name>Fe cation</name>
        <dbReference type="ChEBI" id="CHEBI:24875"/>
    </ligand>
</feature>
<dbReference type="InterPro" id="IPR036821">
    <property type="entry name" value="Peptide_deformylase_sf"/>
</dbReference>
<dbReference type="InterPro" id="IPR023635">
    <property type="entry name" value="Peptide_deformylase"/>
</dbReference>
<feature type="binding site" evidence="6">
    <location>
        <position position="148"/>
    </location>
    <ligand>
        <name>Fe cation</name>
        <dbReference type="ChEBI" id="CHEBI:24875"/>
    </ligand>
</feature>
<dbReference type="Gene3D" id="3.90.45.10">
    <property type="entry name" value="Peptide deformylase"/>
    <property type="match status" value="1"/>
</dbReference>
<dbReference type="GO" id="GO:0006412">
    <property type="term" value="P:translation"/>
    <property type="evidence" value="ECO:0007669"/>
    <property type="project" value="UniProtKB-UniRule"/>
</dbReference>